<dbReference type="Pfam" id="PF13577">
    <property type="entry name" value="SnoaL_4"/>
    <property type="match status" value="1"/>
</dbReference>
<dbReference type="OrthoDB" id="1492465at2"/>
<dbReference type="SUPFAM" id="SSF54427">
    <property type="entry name" value="NTF2-like"/>
    <property type="match status" value="1"/>
</dbReference>
<evidence type="ECO:0000259" key="1">
    <source>
        <dbReference type="Pfam" id="PF13577"/>
    </source>
</evidence>
<dbReference type="InterPro" id="IPR037401">
    <property type="entry name" value="SnoaL-like"/>
</dbReference>
<dbReference type="Gene3D" id="3.10.450.50">
    <property type="match status" value="1"/>
</dbReference>
<sequence length="178" mass="19948">MSQANNDDGLLQLLEDKQALRELNTLYARAADRADRALYDSLWAEGAQVEEGAFKGPASEFAATLLAPAGLERSFHSVSNEFFEVDGERARGEIYVINVATWNKDGGKTDTLIGGRYIDEYRKSGGQWKIARRSFVHEWNMSFPTTAVWDEGLFGMIKLRGQRSKDDPIYALYDGSRA</sequence>
<comment type="caution">
    <text evidence="2">The sequence shown here is derived from an EMBL/GenBank/DDBJ whole genome shotgun (WGS) entry which is preliminary data.</text>
</comment>
<proteinExistence type="predicted"/>
<keyword evidence="3" id="KW-1185">Reference proteome</keyword>
<name>N6YT51_THAL4</name>
<gene>
    <name evidence="2" type="ORF">C666_15085</name>
</gene>
<dbReference type="STRING" id="1123367.GCA_000621305_02699"/>
<dbReference type="InterPro" id="IPR032710">
    <property type="entry name" value="NTF2-like_dom_sf"/>
</dbReference>
<accession>N6YT51</accession>
<evidence type="ECO:0000313" key="2">
    <source>
        <dbReference type="EMBL" id="ENO85567.1"/>
    </source>
</evidence>
<dbReference type="AlphaFoldDB" id="N6YT51"/>
<protein>
    <recommendedName>
        <fullName evidence="1">SnoaL-like domain-containing protein</fullName>
    </recommendedName>
</protein>
<dbReference type="Proteomes" id="UP000013232">
    <property type="component" value="Unassembled WGS sequence"/>
</dbReference>
<dbReference type="EMBL" id="AMXE01000072">
    <property type="protein sequence ID" value="ENO85567.1"/>
    <property type="molecule type" value="Genomic_DNA"/>
</dbReference>
<evidence type="ECO:0000313" key="3">
    <source>
        <dbReference type="Proteomes" id="UP000013232"/>
    </source>
</evidence>
<dbReference type="RefSeq" id="WP_004342341.1">
    <property type="nucleotide sequence ID" value="NZ_AMXE01000072.1"/>
</dbReference>
<dbReference type="eggNOG" id="COG5517">
    <property type="taxonomic scope" value="Bacteria"/>
</dbReference>
<feature type="domain" description="SnoaL-like" evidence="1">
    <location>
        <begin position="14"/>
        <end position="133"/>
    </location>
</feature>
<organism evidence="2 3">
    <name type="scientific">Thauera linaloolentis (strain DSM 12138 / JCM 21573 / CCUG 41526 / CIP 105981 / IAM 15112 / NBRC 102519 / 47Lol)</name>
    <dbReference type="NCBI Taxonomy" id="1123367"/>
    <lineage>
        <taxon>Bacteria</taxon>
        <taxon>Pseudomonadati</taxon>
        <taxon>Pseudomonadota</taxon>
        <taxon>Betaproteobacteria</taxon>
        <taxon>Rhodocyclales</taxon>
        <taxon>Zoogloeaceae</taxon>
        <taxon>Thauera</taxon>
    </lineage>
</organism>
<reference evidence="2 3" key="1">
    <citation type="submission" date="2012-09" db="EMBL/GenBank/DDBJ databases">
        <title>Draft Genome Sequences of 6 Strains from Genus Thauera.</title>
        <authorList>
            <person name="Liu B."/>
            <person name="Shapleigh J.P."/>
            <person name="Frostegard A.H."/>
        </authorList>
    </citation>
    <scope>NUCLEOTIDE SEQUENCE [LARGE SCALE GENOMIC DNA]</scope>
    <source>
        <strain evidence="3">47Lol / DSM 12138</strain>
    </source>
</reference>